<sequence>MSNPSICRSWLPPQPPRLCRYASSCLHPNTQRVSLAQLLFHVRRSKARREPSASQLLRFAITGTLKKPNDGYYAKDFEEYMLEAFSKPHLPETWTIFNTEPSKIRRLTKNAPLVDRYDPKDFKDNIELPTLQAVCEKYIVSPRVAREILMNHQGVVASFESCAKREGSAKVLATLNALVARFALLKVQVPKGLLILGMRFASRQFSAPTLQSYIQSYVTGGYGPIPGRQAAKILRNLYQACRVSVFESPTIDLGPMREVVTGLDENGLAISDSSLHSLLLISDDICPHFIYSHYIQLLGIIGDHGRLLNIWPTVQDRLKNSPFGPPIQSLVKNYLKALLRSGLGSRGVYCAEQLSAYCDLNDILPTRVWAELLKQDNSEGLQKIVSSQTVNGIMHSTLTSIENRLGITWNHVDGGRHVKTSDMDPLWDHWPVDAVLPSLDPDASSTGSSGCLQRLLEEIKLYGSSKSTTELARVANLLHDFEGCEIPLGFRKGKHDKTLEFAWFPHCCPIEFSNNAPPSRYNINGPQSPSSLGLIRAFHGFHGKTIRLSKWNLYLMQLGYLCERSRGFAESGINGTTGDSEKWTATGHIICWDRLNHHLMILFLGRGLGVIDPGFYPEKPHPYLPSVANLTSKPWNNFQAEFSENSGFLLPLRIRYWLDVDPAAYLVP</sequence>
<evidence type="ECO:0000313" key="1">
    <source>
        <dbReference type="EMBL" id="QSS54207.1"/>
    </source>
</evidence>
<dbReference type="EMBL" id="CP069104">
    <property type="protein sequence ID" value="QSS54207.1"/>
    <property type="molecule type" value="Genomic_DNA"/>
</dbReference>
<dbReference type="VEuPathDB" id="FungiDB:I7I53_01692"/>
<name>A0A8A1LQG1_AJEC8</name>
<protein>
    <submittedName>
        <fullName evidence="1">Uncharacterized protein</fullName>
    </submittedName>
</protein>
<dbReference type="AlphaFoldDB" id="A0A8A1LQG1"/>
<accession>A0A8A1LQG1</accession>
<evidence type="ECO:0000313" key="2">
    <source>
        <dbReference type="Proteomes" id="UP000663419"/>
    </source>
</evidence>
<organism evidence="1 2">
    <name type="scientific">Ajellomyces capsulatus (strain H88)</name>
    <name type="common">Darling's disease fungus</name>
    <name type="synonym">Histoplasma capsulatum</name>
    <dbReference type="NCBI Taxonomy" id="544711"/>
    <lineage>
        <taxon>Eukaryota</taxon>
        <taxon>Fungi</taxon>
        <taxon>Dikarya</taxon>
        <taxon>Ascomycota</taxon>
        <taxon>Pezizomycotina</taxon>
        <taxon>Eurotiomycetes</taxon>
        <taxon>Eurotiomycetidae</taxon>
        <taxon>Onygenales</taxon>
        <taxon>Ajellomycetaceae</taxon>
        <taxon>Histoplasma</taxon>
    </lineage>
</organism>
<gene>
    <name evidence="1" type="ORF">I7I53_01692</name>
</gene>
<dbReference type="Proteomes" id="UP000663419">
    <property type="component" value="Chromosome 3"/>
</dbReference>
<proteinExistence type="predicted"/>
<reference evidence="1" key="1">
    <citation type="submission" date="2021-01" db="EMBL/GenBank/DDBJ databases">
        <title>Chromosome-level genome assembly of a human fungal pathogen reveals clustering of transcriptionally co-regulated genes.</title>
        <authorList>
            <person name="Voorhies M."/>
            <person name="Cohen S."/>
            <person name="Shea T.P."/>
            <person name="Petrus S."/>
            <person name="Munoz J.F."/>
            <person name="Poplawski S."/>
            <person name="Goldman W.E."/>
            <person name="Michael T."/>
            <person name="Cuomo C.A."/>
            <person name="Sil A."/>
            <person name="Beyhan S."/>
        </authorList>
    </citation>
    <scope>NUCLEOTIDE SEQUENCE</scope>
    <source>
        <strain evidence="1">H88</strain>
    </source>
</reference>